<evidence type="ECO:0000313" key="3">
    <source>
        <dbReference type="Proteomes" id="UP000321425"/>
    </source>
</evidence>
<accession>A0ABQ0UV97</accession>
<feature type="transmembrane region" description="Helical" evidence="1">
    <location>
        <begin position="42"/>
        <end position="60"/>
    </location>
</feature>
<sequence>MLGVLGDMYFVGTIRTLHDLSDLVRCFFPVSGKFVHDKNQMFILHVITNSCFITIVYVKYIEKKDNLSKYTETELVLVIVTLKVLECFELTNSDLKGGY</sequence>
<keyword evidence="1" id="KW-0472">Membrane</keyword>
<comment type="caution">
    <text evidence="2">The sequence shown here is derived from an EMBL/GenBank/DDBJ whole genome shotgun (WGS) entry which is preliminary data.</text>
</comment>
<protein>
    <submittedName>
        <fullName evidence="2">Uncharacterized protein</fullName>
    </submittedName>
</protein>
<evidence type="ECO:0000313" key="2">
    <source>
        <dbReference type="EMBL" id="GEK87993.1"/>
    </source>
</evidence>
<dbReference type="EMBL" id="BJUX01000001">
    <property type="protein sequence ID" value="GEK87993.1"/>
    <property type="molecule type" value="Genomic_DNA"/>
</dbReference>
<keyword evidence="1" id="KW-1133">Transmembrane helix</keyword>
<organism evidence="2 3">
    <name type="scientific">Alkalibacterium putridalgicola</name>
    <dbReference type="NCBI Taxonomy" id="426703"/>
    <lineage>
        <taxon>Bacteria</taxon>
        <taxon>Bacillati</taxon>
        <taxon>Bacillota</taxon>
        <taxon>Bacilli</taxon>
        <taxon>Lactobacillales</taxon>
        <taxon>Carnobacteriaceae</taxon>
        <taxon>Alkalibacterium</taxon>
    </lineage>
</organism>
<evidence type="ECO:0000256" key="1">
    <source>
        <dbReference type="SAM" id="Phobius"/>
    </source>
</evidence>
<reference evidence="2 3" key="1">
    <citation type="submission" date="2019-07" db="EMBL/GenBank/DDBJ databases">
        <title>Whole genome shotgun sequence of Alkalibacterium putridalgicola NBRC 103243.</title>
        <authorList>
            <person name="Hosoyama A."/>
            <person name="Uohara A."/>
            <person name="Ohji S."/>
            <person name="Ichikawa N."/>
        </authorList>
    </citation>
    <scope>NUCLEOTIDE SEQUENCE [LARGE SCALE GENOMIC DNA]</scope>
    <source>
        <strain evidence="2 3">NBRC 103243</strain>
    </source>
</reference>
<proteinExistence type="predicted"/>
<name>A0ABQ0UV97_9LACT</name>
<keyword evidence="3" id="KW-1185">Reference proteome</keyword>
<dbReference type="Proteomes" id="UP000321425">
    <property type="component" value="Unassembled WGS sequence"/>
</dbReference>
<keyword evidence="1" id="KW-0812">Transmembrane</keyword>
<gene>
    <name evidence="2" type="ORF">APU01nite_00320</name>
</gene>